<keyword evidence="1" id="KW-0472">Membrane</keyword>
<dbReference type="Pfam" id="PF13895">
    <property type="entry name" value="Ig_2"/>
    <property type="match status" value="1"/>
</dbReference>
<feature type="transmembrane region" description="Helical" evidence="1">
    <location>
        <begin position="811"/>
        <end position="835"/>
    </location>
</feature>
<evidence type="ECO:0000259" key="2">
    <source>
        <dbReference type="PROSITE" id="PS50835"/>
    </source>
</evidence>
<comment type="caution">
    <text evidence="3">The sequence shown here is derived from an EMBL/GenBank/DDBJ whole genome shotgun (WGS) entry which is preliminary data.</text>
</comment>
<evidence type="ECO:0000256" key="1">
    <source>
        <dbReference type="SAM" id="Phobius"/>
    </source>
</evidence>
<reference evidence="3" key="1">
    <citation type="journal article" date="2020" name="Cell">
        <title>Large-Scale Comparative Analyses of Tick Genomes Elucidate Their Genetic Diversity and Vector Capacities.</title>
        <authorList>
            <consortium name="Tick Genome and Microbiome Consortium (TIGMIC)"/>
            <person name="Jia N."/>
            <person name="Wang J."/>
            <person name="Shi W."/>
            <person name="Du L."/>
            <person name="Sun Y."/>
            <person name="Zhan W."/>
            <person name="Jiang J.F."/>
            <person name="Wang Q."/>
            <person name="Zhang B."/>
            <person name="Ji P."/>
            <person name="Bell-Sakyi L."/>
            <person name="Cui X.M."/>
            <person name="Yuan T.T."/>
            <person name="Jiang B.G."/>
            <person name="Yang W.F."/>
            <person name="Lam T.T."/>
            <person name="Chang Q.C."/>
            <person name="Ding S.J."/>
            <person name="Wang X.J."/>
            <person name="Zhu J.G."/>
            <person name="Ruan X.D."/>
            <person name="Zhao L."/>
            <person name="Wei J.T."/>
            <person name="Ye R.Z."/>
            <person name="Que T.C."/>
            <person name="Du C.H."/>
            <person name="Zhou Y.H."/>
            <person name="Cheng J.X."/>
            <person name="Dai P.F."/>
            <person name="Guo W.B."/>
            <person name="Han X.H."/>
            <person name="Huang E.J."/>
            <person name="Li L.F."/>
            <person name="Wei W."/>
            <person name="Gao Y.C."/>
            <person name="Liu J.Z."/>
            <person name="Shao H.Z."/>
            <person name="Wang X."/>
            <person name="Wang C.C."/>
            <person name="Yang T.C."/>
            <person name="Huo Q.B."/>
            <person name="Li W."/>
            <person name="Chen H.Y."/>
            <person name="Chen S.E."/>
            <person name="Zhou L.G."/>
            <person name="Ni X.B."/>
            <person name="Tian J.H."/>
            <person name="Sheng Y."/>
            <person name="Liu T."/>
            <person name="Pan Y.S."/>
            <person name="Xia L.Y."/>
            <person name="Li J."/>
            <person name="Zhao F."/>
            <person name="Cao W.C."/>
        </authorList>
    </citation>
    <scope>NUCLEOTIDE SEQUENCE</scope>
    <source>
        <strain evidence="3">Rsan-2018</strain>
    </source>
</reference>
<name>A0A9D4QEK5_RHISA</name>
<dbReference type="PANTHER" id="PTHR23278">
    <property type="entry name" value="SIDESTEP PROTEIN"/>
    <property type="match status" value="1"/>
</dbReference>
<dbReference type="EMBL" id="JABSTV010001246">
    <property type="protein sequence ID" value="KAH7976831.1"/>
    <property type="molecule type" value="Genomic_DNA"/>
</dbReference>
<dbReference type="SMART" id="SM00409">
    <property type="entry name" value="IG"/>
    <property type="match status" value="4"/>
</dbReference>
<feature type="domain" description="Ig-like" evidence="2">
    <location>
        <begin position="53"/>
        <end position="195"/>
    </location>
</feature>
<dbReference type="InterPro" id="IPR003598">
    <property type="entry name" value="Ig_sub2"/>
</dbReference>
<dbReference type="InterPro" id="IPR003599">
    <property type="entry name" value="Ig_sub"/>
</dbReference>
<dbReference type="CDD" id="cd00096">
    <property type="entry name" value="Ig"/>
    <property type="match status" value="1"/>
</dbReference>
<dbReference type="SUPFAM" id="SSF48726">
    <property type="entry name" value="Immunoglobulin"/>
    <property type="match status" value="4"/>
</dbReference>
<evidence type="ECO:0000313" key="4">
    <source>
        <dbReference type="Proteomes" id="UP000821837"/>
    </source>
</evidence>
<dbReference type="InterPro" id="IPR036179">
    <property type="entry name" value="Ig-like_dom_sf"/>
</dbReference>
<feature type="domain" description="Ig-like" evidence="2">
    <location>
        <begin position="464"/>
        <end position="559"/>
    </location>
</feature>
<feature type="domain" description="Ig-like" evidence="2">
    <location>
        <begin position="205"/>
        <end position="291"/>
    </location>
</feature>
<dbReference type="AlphaFoldDB" id="A0A9D4QEK5"/>
<reference evidence="3" key="2">
    <citation type="submission" date="2021-09" db="EMBL/GenBank/DDBJ databases">
        <authorList>
            <person name="Jia N."/>
            <person name="Wang J."/>
            <person name="Shi W."/>
            <person name="Du L."/>
            <person name="Sun Y."/>
            <person name="Zhan W."/>
            <person name="Jiang J."/>
            <person name="Wang Q."/>
            <person name="Zhang B."/>
            <person name="Ji P."/>
            <person name="Sakyi L.B."/>
            <person name="Cui X."/>
            <person name="Yuan T."/>
            <person name="Jiang B."/>
            <person name="Yang W."/>
            <person name="Lam T.T.-Y."/>
            <person name="Chang Q."/>
            <person name="Ding S."/>
            <person name="Wang X."/>
            <person name="Zhu J."/>
            <person name="Ruan X."/>
            <person name="Zhao L."/>
            <person name="Wei J."/>
            <person name="Que T."/>
            <person name="Du C."/>
            <person name="Cheng J."/>
            <person name="Dai P."/>
            <person name="Han X."/>
            <person name="Huang E."/>
            <person name="Gao Y."/>
            <person name="Liu J."/>
            <person name="Shao H."/>
            <person name="Ye R."/>
            <person name="Li L."/>
            <person name="Wei W."/>
            <person name="Wang X."/>
            <person name="Wang C."/>
            <person name="Huo Q."/>
            <person name="Li W."/>
            <person name="Guo W."/>
            <person name="Chen H."/>
            <person name="Chen S."/>
            <person name="Zhou L."/>
            <person name="Zhou L."/>
            <person name="Ni X."/>
            <person name="Tian J."/>
            <person name="Zhou Y."/>
            <person name="Sheng Y."/>
            <person name="Liu T."/>
            <person name="Pan Y."/>
            <person name="Xia L."/>
            <person name="Li J."/>
            <person name="Zhao F."/>
            <person name="Cao W."/>
        </authorList>
    </citation>
    <scope>NUCLEOTIDE SEQUENCE</scope>
    <source>
        <strain evidence="3">Rsan-2018</strain>
        <tissue evidence="3">Larvae</tissue>
    </source>
</reference>
<gene>
    <name evidence="3" type="ORF">HPB52_020381</name>
</gene>
<dbReference type="InterPro" id="IPR013783">
    <property type="entry name" value="Ig-like_fold"/>
</dbReference>
<dbReference type="InterPro" id="IPR007110">
    <property type="entry name" value="Ig-like_dom"/>
</dbReference>
<accession>A0A9D4QEK5</accession>
<dbReference type="SMART" id="SM00408">
    <property type="entry name" value="IGc2"/>
    <property type="match status" value="2"/>
</dbReference>
<organism evidence="3 4">
    <name type="scientific">Rhipicephalus sanguineus</name>
    <name type="common">Brown dog tick</name>
    <name type="synonym">Ixodes sanguineus</name>
    <dbReference type="NCBI Taxonomy" id="34632"/>
    <lineage>
        <taxon>Eukaryota</taxon>
        <taxon>Metazoa</taxon>
        <taxon>Ecdysozoa</taxon>
        <taxon>Arthropoda</taxon>
        <taxon>Chelicerata</taxon>
        <taxon>Arachnida</taxon>
        <taxon>Acari</taxon>
        <taxon>Parasitiformes</taxon>
        <taxon>Ixodida</taxon>
        <taxon>Ixodoidea</taxon>
        <taxon>Ixodidae</taxon>
        <taxon>Rhipicephalinae</taxon>
        <taxon>Rhipicephalus</taxon>
        <taxon>Rhipicephalus</taxon>
    </lineage>
</organism>
<dbReference type="Gene3D" id="2.60.40.10">
    <property type="entry name" value="Immunoglobulins"/>
    <property type="match status" value="4"/>
</dbReference>
<keyword evidence="4" id="KW-1185">Reference proteome</keyword>
<feature type="domain" description="Ig-like" evidence="2">
    <location>
        <begin position="352"/>
        <end position="453"/>
    </location>
</feature>
<keyword evidence="1" id="KW-0812">Transmembrane</keyword>
<dbReference type="Proteomes" id="UP000821837">
    <property type="component" value="Chromosome 10"/>
</dbReference>
<keyword evidence="1" id="KW-1133">Transmembrane helix</keyword>
<evidence type="ECO:0000313" key="3">
    <source>
        <dbReference type="EMBL" id="KAH7976831.1"/>
    </source>
</evidence>
<dbReference type="VEuPathDB" id="VectorBase:RSAN_035433"/>
<proteinExistence type="predicted"/>
<protein>
    <recommendedName>
        <fullName evidence="2">Ig-like domain-containing protein</fullName>
    </recommendedName>
</protein>
<dbReference type="PANTHER" id="PTHR23278:SF19">
    <property type="entry name" value="OBSCURIN"/>
    <property type="match status" value="1"/>
</dbReference>
<dbReference type="PROSITE" id="PS50835">
    <property type="entry name" value="IG_LIKE"/>
    <property type="match status" value="4"/>
</dbReference>
<sequence length="867" mass="93690">MTLGIDEVGNQGARLQSVPNDLLSLAQRSVGWWVDHAGIVVMSSNFILDERSPNAANRLSVVEGEPTSLPCPIDTAIREPMAAVWFHVATHAYQEYGGSPYYTDGHLQVKRVYAIEAPGWSSPTAAARVTKGLVDGTHWKQPSWSGRAFFSLLSDPPALRLNRLERSDSGSYVCNVTYHDNVTSVAIVETESRVDLFVAAQACPPSIKDARGATFKETAGPYAEGDTVRLTCDIETCDHDVTLTWYHNGTELRSARGTVATSDGGWKNLVTMGPLTRRDLHSNATCLATSNVSLPGVATVLLDLYLAPTDVTIWSWPSQQTDNTPGSVESSSAATKYSPPAKNVTIATTFGPGLALYDREAKGREATATISFGSPSPFSKSKSFECEATGSRPAANVTWFLDGIAIDPSFSRSVSAGNVTTSMLLLPASAQSGRLLECRAINGNLPESRGVLSRFLKVDMSHNTEVSIRLGVGLNSSHIVEGADVYMECSVLAASKVIEVIWRHEGARMKGLAGDGGPSDALVTSRYLVIRGVTADQSGRYTCTANTADGESVESAPLELRVRHAPHCGVQRDRVLTARPNEQLNVTCDVSADPGEDLHFFWIAEDDAGNRRHVTRTEGTSIGTQDGHSGEGLPKLRRSNQLEVLVDAHLFHGTLLCWARNAVGTQREPCRQRFQLRRERASSLDCTVGNYTDTSFSITCSSRRHGRAWTGEHRDAKTTKTRLRIELLDATAGNRSVRAFWVTTTDTGREPLFLTGLKPATDYLVLVRLDTEANAFATYARTLVPAQTLEEREELASTGNTATPAPKDTTILVIVCGAAAATLGLAAAVGAALWFKYHRRRSRLLNAAAALKHAEHKAYLASDASCS</sequence>